<dbReference type="VEuPathDB" id="GiardiaDB:SS50377_22893"/>
<reference evidence="2" key="2">
    <citation type="submission" date="2020-12" db="EMBL/GenBank/DDBJ databases">
        <title>New Spironucleus salmonicida genome in near-complete chromosomes.</title>
        <authorList>
            <person name="Xu F."/>
            <person name="Kurt Z."/>
            <person name="Jimenez-Gonzalez A."/>
            <person name="Astvaldsson A."/>
            <person name="Andersson J.O."/>
            <person name="Svard S.G."/>
        </authorList>
    </citation>
    <scope>NUCLEOTIDE SEQUENCE</scope>
    <source>
        <strain evidence="2">ATCC 50377</strain>
    </source>
</reference>
<accession>V6LWY5</accession>
<dbReference type="Proteomes" id="UP000018208">
    <property type="component" value="Unassembled WGS sequence"/>
</dbReference>
<dbReference type="OrthoDB" id="10252719at2759"/>
<name>V6LWY5_9EUKA</name>
<dbReference type="EMBL" id="AUWU02000003">
    <property type="protein sequence ID" value="KAH0575266.1"/>
    <property type="molecule type" value="Genomic_DNA"/>
</dbReference>
<evidence type="ECO:0000313" key="2">
    <source>
        <dbReference type="EMBL" id="KAH0575266.1"/>
    </source>
</evidence>
<organism evidence="1">
    <name type="scientific">Spironucleus salmonicida</name>
    <dbReference type="NCBI Taxonomy" id="348837"/>
    <lineage>
        <taxon>Eukaryota</taxon>
        <taxon>Metamonada</taxon>
        <taxon>Diplomonadida</taxon>
        <taxon>Hexamitidae</taxon>
        <taxon>Hexamitinae</taxon>
        <taxon>Spironucleus</taxon>
    </lineage>
</organism>
<gene>
    <name evidence="1" type="ORF">SS50377_11063</name>
    <name evidence="2" type="ORF">SS50377_22893</name>
</gene>
<keyword evidence="3" id="KW-1185">Reference proteome</keyword>
<evidence type="ECO:0000313" key="3">
    <source>
        <dbReference type="Proteomes" id="UP000018208"/>
    </source>
</evidence>
<sequence length="949" mass="105171">MTDLVSLNYLIYEHFQRDISHIFPPSIEHFQLLDISAFNVKLRNYLGISPICTDVSFEAFKTSVLQFAHISPAAHHNFTSLFAACEGLNLTSFLALNVEIFQFFNADLQILACAARAAEVANYRFQAWAHFRHFALGTAVFETNGLFHAAPAGSGAFAGGVFHLIFCEPQPARRGPFGAPQKTDVREMFETDVPAAIVSAFQGGPEAVVLARRETARCAELLLAQQGSFFTLKTSLGLSAFLAASAISSVFLVAQKGQLFAMLPFVFGGNVLNSQVANVESTNLFSAPNLSGKVVKLAENLQRQAFSAVKLSSNFEPDQNVLIEENCQSGQFLLSILDQNLWFTAIRASTKSVNLTVSAVFVNGNVLIDPLDGVFHVLSFDLFLQKYEKCAHVSLLHGDVFEICLTEELDVTENFKLVMDLDIIKIVSTDITTSDPTSIIPELRFFPQAEQPFSPNLDFGFSQQLPFSAPQKTELLSPASSQWRHLLALPRPEAIHRSSPRQACGFVRLHFPSFGVLLVSFQTGEIAETAIATNQFGPLRTRQNAQFTVTANGAFNVASDLVFSAFSEDPQAGQQAVSAVVYWQEIDPKKDQASSFGFVRLATGFERHFFFKSRENILGHLVRLTQVRNRLHPSSCELVEVLRGPPVSDWLSGEIVQCFSNVNEQLLNRSFRPQNTQIPASYGTTCGFIAPDRQLDTVVDLCFFRLPNCENLLQQGARVFFTLKAQALHKVIDMQETVPTQSPKLSIWAVENVSLQSLTFSGVFSTLEARKCSGIRPEKAFHETFKQQKSELVFMPRALLAAGLLRAGDHVVFNVFCAHSAVEACRITRIRQHVCLPGRLRSSKIGPIFVPEGAVFEPRDVFSGMLIPLEQCFLVRQQLNFTENERVLCVYISLGVGFGAELEGEEMRWCRFCEEVERDCFGGEEESSRMEGEGVENGRGQCGGLFSLN</sequence>
<reference evidence="1 2" key="1">
    <citation type="journal article" date="2014" name="PLoS Genet.">
        <title>The Genome of Spironucleus salmonicida Highlights a Fish Pathogen Adapted to Fluctuating Environments.</title>
        <authorList>
            <person name="Xu F."/>
            <person name="Jerlstrom-Hultqvist J."/>
            <person name="Einarsson E."/>
            <person name="Astvaldsson A."/>
            <person name="Svard S.G."/>
            <person name="Andersson J.O."/>
        </authorList>
    </citation>
    <scope>NUCLEOTIDE SEQUENCE</scope>
    <source>
        <strain evidence="2">ATCC 50377</strain>
    </source>
</reference>
<protein>
    <submittedName>
        <fullName evidence="1">Uncharacterized protein</fullName>
    </submittedName>
</protein>
<evidence type="ECO:0000313" key="1">
    <source>
        <dbReference type="EMBL" id="EST48743.1"/>
    </source>
</evidence>
<dbReference type="AlphaFoldDB" id="V6LWY5"/>
<dbReference type="EMBL" id="KI545978">
    <property type="protein sequence ID" value="EST48743.1"/>
    <property type="molecule type" value="Genomic_DNA"/>
</dbReference>
<proteinExistence type="predicted"/>